<reference evidence="2 3" key="2">
    <citation type="journal article" date="2013" name="PLoS ONE">
        <title>Whole genome mapping and re-organization of the nuclear and mitochondrial genomes of Babesia microti isolates.</title>
        <authorList>
            <person name="Cornillot E."/>
            <person name="Dassouli A."/>
            <person name="Garg A."/>
            <person name="Pachikara N."/>
            <person name="Randazzo S."/>
            <person name="Depoix D."/>
            <person name="Carcy B."/>
            <person name="Delbecq S."/>
            <person name="Frutos R."/>
            <person name="Silva J.C."/>
            <person name="Sutton R."/>
            <person name="Krause P.J."/>
            <person name="Mamoun C.B."/>
        </authorList>
    </citation>
    <scope>NUCLEOTIDE SEQUENCE [LARGE SCALE GENOMIC DNA]</scope>
    <source>
        <strain evidence="2 3">RI</strain>
    </source>
</reference>
<proteinExistence type="predicted"/>
<organism evidence="2 3">
    <name type="scientific">Babesia microti (strain RI)</name>
    <dbReference type="NCBI Taxonomy" id="1133968"/>
    <lineage>
        <taxon>Eukaryota</taxon>
        <taxon>Sar</taxon>
        <taxon>Alveolata</taxon>
        <taxon>Apicomplexa</taxon>
        <taxon>Aconoidasida</taxon>
        <taxon>Piroplasmida</taxon>
        <taxon>Babesiidae</taxon>
        <taxon>Babesia</taxon>
    </lineage>
</organism>
<reference evidence="2 3" key="3">
    <citation type="journal article" date="2016" name="Sci. Rep.">
        <title>Genome-wide diversity and gene expression profiling of Babesia microti isolates identify polymorphic genes that mediate host-pathogen interactions.</title>
        <authorList>
            <person name="Silva J.C."/>
            <person name="Cornillot E."/>
            <person name="McCracken C."/>
            <person name="Usmani-Brown S."/>
            <person name="Dwivedi A."/>
            <person name="Ifeonu O.O."/>
            <person name="Crabtree J."/>
            <person name="Gotia H.T."/>
            <person name="Virji A.Z."/>
            <person name="Reynes C."/>
            <person name="Colinge J."/>
            <person name="Kumar V."/>
            <person name="Lawres L."/>
            <person name="Pazzi J.E."/>
            <person name="Pablo J.V."/>
            <person name="Hung C."/>
            <person name="Brancato J."/>
            <person name="Kumari P."/>
            <person name="Orvis J."/>
            <person name="Tretina K."/>
            <person name="Chibucos M."/>
            <person name="Ott S."/>
            <person name="Sadzewicz L."/>
            <person name="Sengamalay N."/>
            <person name="Shetty A.C."/>
            <person name="Su Q."/>
            <person name="Tallon L."/>
            <person name="Fraser C.M."/>
            <person name="Frutos R."/>
            <person name="Molina D.M."/>
            <person name="Krause P.J."/>
            <person name="Ben Mamoun C."/>
        </authorList>
    </citation>
    <scope>NUCLEOTIDE SEQUENCE [LARGE SCALE GENOMIC DNA]</scope>
    <source>
        <strain evidence="2 3">RI</strain>
    </source>
</reference>
<gene>
    <name evidence="2" type="ORF">BMR1_01G01400</name>
</gene>
<dbReference type="InterPro" id="IPR050600">
    <property type="entry name" value="SETD3_SETD6_MTase"/>
</dbReference>
<feature type="chain" id="PRO_5012207327" evidence="1">
    <location>
        <begin position="19"/>
        <end position="634"/>
    </location>
</feature>
<protein>
    <submittedName>
        <fullName evidence="2">Uncharacterized protein</fullName>
    </submittedName>
</protein>
<keyword evidence="1" id="KW-0732">Signal</keyword>
<dbReference type="VEuPathDB" id="PiroplasmaDB:BMR1_01G01400"/>
<evidence type="ECO:0000256" key="1">
    <source>
        <dbReference type="SAM" id="SignalP"/>
    </source>
</evidence>
<sequence>MRCKFLLLFLLVVSTCQFKIGSSRLGNWSIKIDEVGIQPYINDIRDRYNGILSRVGESVEIPNVQCDWQQFGLIATVDVKPDEILCSIPITRCITTGYVEEILFGKSVNLSGDDGELIDLVQGFEEDIYRQSYLVARKTLELLTVKLQDCNELPIHITQNEAKIFILAYGLTIMLYTQQLNNPDMQQYLSADKGHLPIMLGAKVLELAQDKLLTNKVMRYRRCLDELATVPFGVNEFLLRIDRELGLSVYRHSDTFAPKGPIFQDFKTSAQHTLCKLAQLCYPRAISDDRKFGEFKKLLYRVFCTVCRYNVWPNFKCIADPTISDGAAGIGAIADSKTQYSFPLIIPIVGFCNHSSTDSNALISISSFEHGEMCVNLISKGKIGVNEQVLIDYGDYPNHLFYLNYGFIPSYNPHNLVYVEADCDSILKAANDIGHGDKLPSCYPRGLPREKLDLIDQLNIFEKVQEVDWLKFYKTPYYSGVPLVTYQEHVAKFGDKDPLQYYLNPQPALQVATKVNTENFVCDFKSKANRFIWIKPDGQIDSRLLLALKISLCKKKSLLTEVLHTDYEDATANKILVEFLKYCISDRFYKTHLQDVRQVAQCSNNYGKVMALYYALSIKLQILEAIKQFVRSPS</sequence>
<dbReference type="EMBL" id="FO082871">
    <property type="protein sequence ID" value="SIO73280.1"/>
    <property type="molecule type" value="Genomic_DNA"/>
</dbReference>
<evidence type="ECO:0000313" key="2">
    <source>
        <dbReference type="EMBL" id="SIO73280.1"/>
    </source>
</evidence>
<dbReference type="RefSeq" id="XP_021337384.1">
    <property type="nucleotide sequence ID" value="XM_021482380.1"/>
</dbReference>
<name>A0A1N6LWN2_BABMR</name>
<dbReference type="Proteomes" id="UP000002899">
    <property type="component" value="Chromosome I"/>
</dbReference>
<dbReference type="KEGG" id="bmic:BMR1_01G01400"/>
<evidence type="ECO:0000313" key="3">
    <source>
        <dbReference type="Proteomes" id="UP000002899"/>
    </source>
</evidence>
<accession>A0A1N6LWN2</accession>
<dbReference type="SUPFAM" id="SSF82199">
    <property type="entry name" value="SET domain"/>
    <property type="match status" value="1"/>
</dbReference>
<dbReference type="GeneID" id="24423357"/>
<dbReference type="GO" id="GO:0016279">
    <property type="term" value="F:protein-lysine N-methyltransferase activity"/>
    <property type="evidence" value="ECO:0007669"/>
    <property type="project" value="TreeGrafter"/>
</dbReference>
<keyword evidence="3" id="KW-1185">Reference proteome</keyword>
<dbReference type="Gene3D" id="3.90.1410.10">
    <property type="entry name" value="set domain protein methyltransferase, domain 1"/>
    <property type="match status" value="1"/>
</dbReference>
<reference evidence="2 3" key="1">
    <citation type="journal article" date="2012" name="Nucleic Acids Res.">
        <title>Sequencing of the smallest Apicomplexan genome from the human pathogen Babesia microti.</title>
        <authorList>
            <person name="Cornillot E."/>
            <person name="Hadj-Kaddour K."/>
            <person name="Dassouli A."/>
            <person name="Noel B."/>
            <person name="Ranwez V."/>
            <person name="Vacherie B."/>
            <person name="Augagneur Y."/>
            <person name="Bres V."/>
            <person name="Duclos A."/>
            <person name="Randazzo S."/>
            <person name="Carcy B."/>
            <person name="Debierre-Grockiego F."/>
            <person name="Delbecq S."/>
            <person name="Moubri-Menage K."/>
            <person name="Shams-Eldin H."/>
            <person name="Usmani-Brown S."/>
            <person name="Bringaud F."/>
            <person name="Wincker P."/>
            <person name="Vivares C.P."/>
            <person name="Schwarz R.T."/>
            <person name="Schetters T.P."/>
            <person name="Krause P.J."/>
            <person name="Gorenflot A."/>
            <person name="Berry V."/>
            <person name="Barbe V."/>
            <person name="Ben Mamoun C."/>
        </authorList>
    </citation>
    <scope>NUCLEOTIDE SEQUENCE [LARGE SCALE GENOMIC DNA]</scope>
    <source>
        <strain evidence="2 3">RI</strain>
    </source>
</reference>
<dbReference type="InterPro" id="IPR046341">
    <property type="entry name" value="SET_dom_sf"/>
</dbReference>
<dbReference type="OrthoDB" id="432202at2759"/>
<feature type="signal peptide" evidence="1">
    <location>
        <begin position="1"/>
        <end position="18"/>
    </location>
</feature>
<dbReference type="AlphaFoldDB" id="A0A1N6LWN2"/>
<dbReference type="PANTHER" id="PTHR13271">
    <property type="entry name" value="UNCHARACTERIZED PUTATIVE METHYLTRANSFERASE"/>
    <property type="match status" value="1"/>
</dbReference>